<dbReference type="EnsemblBacteria" id="ABL72590">
    <property type="protein sequence ID" value="ABL72590"/>
    <property type="gene ID" value="Pden_4526"/>
</dbReference>
<evidence type="ECO:0000256" key="3">
    <source>
        <dbReference type="ARBA" id="ARBA00022679"/>
    </source>
</evidence>
<dbReference type="RefSeq" id="WP_011750751.1">
    <property type="nucleotide sequence ID" value="NC_008688.1"/>
</dbReference>
<sequence>MPIDATARTNWFDRDGRNYALFRPEYPLALAAHLAAIAPGTGRALDVGCGTGQLTVQLAGHFGEVIGLDPSREQVENAAAHERVTYLCAPAEDIPLNDGCADLIAAAQAAHWFDRPAFYAEARRLAAPDAVIALISYGVLRLDDQPLNERFARFYHDEIGPFWPPERKLVDRGYADMDFPFDELPAPALSIERDWSLGEFLGYVSTWSAVRRVGEAGRTEILDAFVRDFSRIWADPGQARRVSWPINMRIGRL</sequence>
<keyword evidence="6" id="KW-1185">Reference proteome</keyword>
<dbReference type="EMBL" id="CP000491">
    <property type="protein sequence ID" value="ABL72590.1"/>
    <property type="molecule type" value="Genomic_DNA"/>
</dbReference>
<dbReference type="SUPFAM" id="SSF53335">
    <property type="entry name" value="S-adenosyl-L-methionine-dependent methyltransferases"/>
    <property type="match status" value="1"/>
</dbReference>
<protein>
    <submittedName>
        <fullName evidence="5">Methyltransferase type 11</fullName>
    </submittedName>
</protein>
<name>A1BAP6_PARDP</name>
<keyword evidence="3 5" id="KW-0808">Transferase</keyword>
<evidence type="ECO:0000256" key="1">
    <source>
        <dbReference type="ARBA" id="ARBA00008361"/>
    </source>
</evidence>
<dbReference type="InterPro" id="IPR013216">
    <property type="entry name" value="Methyltransf_11"/>
</dbReference>
<geneLocation type="plasmid" evidence="6">
    <name>pPD1222</name>
</geneLocation>
<dbReference type="GO" id="GO:0032259">
    <property type="term" value="P:methylation"/>
    <property type="evidence" value="ECO:0007669"/>
    <property type="project" value="UniProtKB-KW"/>
</dbReference>
<dbReference type="CDD" id="cd02440">
    <property type="entry name" value="AdoMet_MTases"/>
    <property type="match status" value="1"/>
</dbReference>
<keyword evidence="5" id="KW-0614">Plasmid</keyword>
<gene>
    <name evidence="5" type="ordered locus">Pden_4526</name>
</gene>
<dbReference type="InterPro" id="IPR029063">
    <property type="entry name" value="SAM-dependent_MTases_sf"/>
</dbReference>
<dbReference type="eggNOG" id="COG2226">
    <property type="taxonomic scope" value="Bacteria"/>
</dbReference>
<proteinExistence type="inferred from homology"/>
<dbReference type="Pfam" id="PF08241">
    <property type="entry name" value="Methyltransf_11"/>
    <property type="match status" value="1"/>
</dbReference>
<evidence type="ECO:0000313" key="6">
    <source>
        <dbReference type="Proteomes" id="UP000000361"/>
    </source>
</evidence>
<feature type="domain" description="Methyltransferase type 11" evidence="4">
    <location>
        <begin position="45"/>
        <end position="133"/>
    </location>
</feature>
<reference evidence="6" key="1">
    <citation type="submission" date="2006-12" db="EMBL/GenBank/DDBJ databases">
        <title>Complete sequence of plasmid 1 of Paracoccus denitrificans PD1222.</title>
        <authorList>
            <person name="Copeland A."/>
            <person name="Lucas S."/>
            <person name="Lapidus A."/>
            <person name="Barry K."/>
            <person name="Detter J.C."/>
            <person name="Glavina del Rio T."/>
            <person name="Hammon N."/>
            <person name="Israni S."/>
            <person name="Dalin E."/>
            <person name="Tice H."/>
            <person name="Pitluck S."/>
            <person name="Munk A.C."/>
            <person name="Brettin T."/>
            <person name="Bruce D."/>
            <person name="Han C."/>
            <person name="Tapia R."/>
            <person name="Gilna P."/>
            <person name="Schmutz J."/>
            <person name="Larimer F."/>
            <person name="Land M."/>
            <person name="Hauser L."/>
            <person name="Kyrpides N."/>
            <person name="Lykidis A."/>
            <person name="Spiro S."/>
            <person name="Richardson D.J."/>
            <person name="Moir J.W.B."/>
            <person name="Ferguson S.J."/>
            <person name="van Spanning R.J.M."/>
            <person name="Richardson P."/>
        </authorList>
    </citation>
    <scope>NUCLEOTIDE SEQUENCE [LARGE SCALE GENOMIC DNA]</scope>
    <source>
        <strain evidence="6">Pd 1222</strain>
        <plasmid evidence="6">pPD1222</plasmid>
    </source>
</reference>
<dbReference type="GeneID" id="93454560"/>
<dbReference type="OrthoDB" id="9797252at2"/>
<dbReference type="AlphaFoldDB" id="A1BAP6"/>
<dbReference type="Gene3D" id="3.40.50.150">
    <property type="entry name" value="Vaccinia Virus protein VP39"/>
    <property type="match status" value="1"/>
</dbReference>
<evidence type="ECO:0000259" key="4">
    <source>
        <dbReference type="Pfam" id="PF08241"/>
    </source>
</evidence>
<dbReference type="GO" id="GO:0008757">
    <property type="term" value="F:S-adenosylmethionine-dependent methyltransferase activity"/>
    <property type="evidence" value="ECO:0007669"/>
    <property type="project" value="InterPro"/>
</dbReference>
<evidence type="ECO:0000313" key="5">
    <source>
        <dbReference type="EMBL" id="ABL72590.1"/>
    </source>
</evidence>
<dbReference type="KEGG" id="pde:Pden_4526"/>
<dbReference type="PANTHER" id="PTHR44942:SF4">
    <property type="entry name" value="METHYLTRANSFERASE TYPE 11 DOMAIN-CONTAINING PROTEIN"/>
    <property type="match status" value="1"/>
</dbReference>
<dbReference type="HOGENOM" id="CLU_049344_5_1_5"/>
<dbReference type="PANTHER" id="PTHR44942">
    <property type="entry name" value="METHYLTRANSF_11 DOMAIN-CONTAINING PROTEIN"/>
    <property type="match status" value="1"/>
</dbReference>
<organism evidence="5 6">
    <name type="scientific">Paracoccus denitrificans (strain Pd 1222)</name>
    <dbReference type="NCBI Taxonomy" id="318586"/>
    <lineage>
        <taxon>Bacteria</taxon>
        <taxon>Pseudomonadati</taxon>
        <taxon>Pseudomonadota</taxon>
        <taxon>Alphaproteobacteria</taxon>
        <taxon>Rhodobacterales</taxon>
        <taxon>Paracoccaceae</taxon>
        <taxon>Paracoccus</taxon>
    </lineage>
</organism>
<accession>A1BAP6</accession>
<comment type="similarity">
    <text evidence="1">Belongs to the methyltransferase superfamily.</text>
</comment>
<dbReference type="Proteomes" id="UP000000361">
    <property type="component" value="Chromosome 1"/>
</dbReference>
<evidence type="ECO:0000256" key="2">
    <source>
        <dbReference type="ARBA" id="ARBA00022603"/>
    </source>
</evidence>
<dbReference type="InterPro" id="IPR051052">
    <property type="entry name" value="Diverse_substrate_MTase"/>
</dbReference>
<keyword evidence="2 5" id="KW-0489">Methyltransferase</keyword>